<keyword evidence="2" id="KW-0805">Transcription regulation</keyword>
<feature type="domain" description="Fork-head" evidence="8">
    <location>
        <begin position="236"/>
        <end position="329"/>
    </location>
</feature>
<sequence>MADVHQRQPTTWPPYHEGPTSATGDVGTTAQPLDVHGQRCNSRDQDWDNFMRSLDQQGQEASSADNMNLLFGLESLPTQFGATNDMSDFDPSPATTSDRSLSSSVSDPNTATHPFQTWPTMPLSQQVPALEYQQHVIHPGNWVPQHHFHPAPSFSMHGPEGLGIQMMPTSHPINQHQQMQFHEVYPEHHPPVHPQHGFHHEMANGWEQQERSMPPREELFCDDNDGESTDPADPCYAQLLYQCLKEAPGYTLSLRELYEWVSQHSQKAKDPKNRGWQNSVRHNLSMNAAFARVPHGQHTGPKKGSLWRLTDEALRDGVISTTRYRKDPKRKPERRAFPALNRQASGAKGGRATRDATRLRQQQQQQRVHGLPMAGSSHRFRRHRHGPQYSPYSTHPHSLEASPQPGFNPLPPTPQGASPYFVDEPCGYPPLPMSAPQTPPPGTSMEELQELNFDNAQKHYNNFEFLPLDPYNGGPNGLFGNHDPELPQHDPDTPTPSLMTEASFMTDDNLPSAVMAHAQRDDGTGF</sequence>
<dbReference type="GO" id="GO:0000981">
    <property type="term" value="F:DNA-binding transcription factor activity, RNA polymerase II-specific"/>
    <property type="evidence" value="ECO:0007669"/>
    <property type="project" value="TreeGrafter"/>
</dbReference>
<comment type="subcellular location">
    <subcellularLocation>
        <location evidence="1 6">Nucleus</location>
    </subcellularLocation>
</comment>
<evidence type="ECO:0000256" key="1">
    <source>
        <dbReference type="ARBA" id="ARBA00004123"/>
    </source>
</evidence>
<evidence type="ECO:0000256" key="7">
    <source>
        <dbReference type="SAM" id="MobiDB-lite"/>
    </source>
</evidence>
<evidence type="ECO:0000256" key="4">
    <source>
        <dbReference type="ARBA" id="ARBA00023163"/>
    </source>
</evidence>
<feature type="region of interest" description="Disordered" evidence="7">
    <location>
        <begin position="323"/>
        <end position="411"/>
    </location>
</feature>
<reference evidence="9" key="1">
    <citation type="submission" date="2021-12" db="EMBL/GenBank/DDBJ databases">
        <authorList>
            <person name="Zaccaron A."/>
            <person name="Stergiopoulos I."/>
        </authorList>
    </citation>
    <scope>NUCLEOTIDE SEQUENCE</scope>
    <source>
        <strain evidence="9">Race5_Kim</strain>
    </source>
</reference>
<dbReference type="SMART" id="SM00339">
    <property type="entry name" value="FH"/>
    <property type="match status" value="1"/>
</dbReference>
<dbReference type="PROSITE" id="PS50039">
    <property type="entry name" value="FORK_HEAD_3"/>
    <property type="match status" value="1"/>
</dbReference>
<dbReference type="SUPFAM" id="SSF46785">
    <property type="entry name" value="Winged helix' DNA-binding domain"/>
    <property type="match status" value="1"/>
</dbReference>
<dbReference type="AlphaFoldDB" id="A0A9Q8UUI9"/>
<feature type="compositionally biased region" description="Polar residues" evidence="7">
    <location>
        <begin position="20"/>
        <end position="31"/>
    </location>
</feature>
<dbReference type="InterPro" id="IPR001766">
    <property type="entry name" value="Fork_head_dom"/>
</dbReference>
<evidence type="ECO:0000256" key="5">
    <source>
        <dbReference type="ARBA" id="ARBA00023242"/>
    </source>
</evidence>
<dbReference type="GO" id="GO:0000978">
    <property type="term" value="F:RNA polymerase II cis-regulatory region sequence-specific DNA binding"/>
    <property type="evidence" value="ECO:0007669"/>
    <property type="project" value="TreeGrafter"/>
</dbReference>
<reference evidence="9" key="2">
    <citation type="journal article" date="2022" name="Microb. Genom.">
        <title>A chromosome-scale genome assembly of the tomato pathogen Cladosporium fulvum reveals a compartmentalized genome architecture and the presence of a dispensable chromosome.</title>
        <authorList>
            <person name="Zaccaron A.Z."/>
            <person name="Chen L.H."/>
            <person name="Samaras A."/>
            <person name="Stergiopoulos I."/>
        </authorList>
    </citation>
    <scope>NUCLEOTIDE SEQUENCE</scope>
    <source>
        <strain evidence="9">Race5_Kim</strain>
    </source>
</reference>
<feature type="compositionally biased region" description="Polar residues" evidence="7">
    <location>
        <begin position="109"/>
        <end position="119"/>
    </location>
</feature>
<keyword evidence="3 6" id="KW-0238">DNA-binding</keyword>
<feature type="region of interest" description="Disordered" evidence="7">
    <location>
        <begin position="82"/>
        <end position="119"/>
    </location>
</feature>
<dbReference type="PANTHER" id="PTHR45881:SF5">
    <property type="entry name" value="FORK-HEAD DOMAIN-CONTAINING PROTEIN"/>
    <property type="match status" value="1"/>
</dbReference>
<keyword evidence="10" id="KW-1185">Reference proteome</keyword>
<organism evidence="9 10">
    <name type="scientific">Passalora fulva</name>
    <name type="common">Tomato leaf mold</name>
    <name type="synonym">Cladosporium fulvum</name>
    <dbReference type="NCBI Taxonomy" id="5499"/>
    <lineage>
        <taxon>Eukaryota</taxon>
        <taxon>Fungi</taxon>
        <taxon>Dikarya</taxon>
        <taxon>Ascomycota</taxon>
        <taxon>Pezizomycotina</taxon>
        <taxon>Dothideomycetes</taxon>
        <taxon>Dothideomycetidae</taxon>
        <taxon>Mycosphaerellales</taxon>
        <taxon>Mycosphaerellaceae</taxon>
        <taxon>Fulvia</taxon>
    </lineage>
</organism>
<dbReference type="OMA" id="HEMANGW"/>
<protein>
    <submittedName>
        <fullName evidence="9">Forkhead box protein K2</fullName>
    </submittedName>
</protein>
<accession>A0A9Q8UUI9</accession>
<evidence type="ECO:0000259" key="8">
    <source>
        <dbReference type="PROSITE" id="PS50039"/>
    </source>
</evidence>
<dbReference type="GO" id="GO:0005634">
    <property type="term" value="C:nucleus"/>
    <property type="evidence" value="ECO:0007669"/>
    <property type="project" value="UniProtKB-SubCell"/>
</dbReference>
<proteinExistence type="predicted"/>
<dbReference type="KEGG" id="ffu:CLAFUR5_12005"/>
<evidence type="ECO:0000256" key="3">
    <source>
        <dbReference type="ARBA" id="ARBA00023125"/>
    </source>
</evidence>
<dbReference type="OrthoDB" id="5954824at2759"/>
<dbReference type="InterPro" id="IPR030456">
    <property type="entry name" value="TF_fork_head_CS_2"/>
</dbReference>
<evidence type="ECO:0000313" key="10">
    <source>
        <dbReference type="Proteomes" id="UP000756132"/>
    </source>
</evidence>
<dbReference type="PROSITE" id="PS00658">
    <property type="entry name" value="FORK_HEAD_2"/>
    <property type="match status" value="1"/>
</dbReference>
<feature type="compositionally biased region" description="Low complexity" evidence="7">
    <location>
        <begin position="92"/>
        <end position="108"/>
    </location>
</feature>
<evidence type="ECO:0000256" key="2">
    <source>
        <dbReference type="ARBA" id="ARBA00023015"/>
    </source>
</evidence>
<evidence type="ECO:0000313" key="9">
    <source>
        <dbReference type="EMBL" id="UJO23004.1"/>
    </source>
</evidence>
<dbReference type="InterPro" id="IPR036388">
    <property type="entry name" value="WH-like_DNA-bd_sf"/>
</dbReference>
<evidence type="ECO:0000256" key="6">
    <source>
        <dbReference type="PROSITE-ProRule" id="PRU00089"/>
    </source>
</evidence>
<dbReference type="PANTHER" id="PTHR45881">
    <property type="entry name" value="CHECKPOINT SUPPRESSOR 1-LIKE, ISOFORM A-RELATED"/>
    <property type="match status" value="1"/>
</dbReference>
<feature type="DNA-binding region" description="Fork-head" evidence="6">
    <location>
        <begin position="236"/>
        <end position="329"/>
    </location>
</feature>
<dbReference type="GeneID" id="71991883"/>
<dbReference type="Pfam" id="PF00250">
    <property type="entry name" value="Forkhead"/>
    <property type="match status" value="1"/>
</dbReference>
<name>A0A9Q8UUI9_PASFU</name>
<dbReference type="Gene3D" id="1.10.10.10">
    <property type="entry name" value="Winged helix-like DNA-binding domain superfamily/Winged helix DNA-binding domain"/>
    <property type="match status" value="1"/>
</dbReference>
<dbReference type="RefSeq" id="XP_047767370.1">
    <property type="nucleotide sequence ID" value="XM_047911153.1"/>
</dbReference>
<dbReference type="InterPro" id="IPR036390">
    <property type="entry name" value="WH_DNA-bd_sf"/>
</dbReference>
<dbReference type="Proteomes" id="UP000756132">
    <property type="component" value="Chromosome 10"/>
</dbReference>
<keyword evidence="4" id="KW-0804">Transcription</keyword>
<keyword evidence="5 6" id="KW-0539">Nucleus</keyword>
<dbReference type="EMBL" id="CP090172">
    <property type="protein sequence ID" value="UJO23004.1"/>
    <property type="molecule type" value="Genomic_DNA"/>
</dbReference>
<gene>
    <name evidence="9" type="ORF">CLAFUR5_12005</name>
</gene>
<feature type="region of interest" description="Disordered" evidence="7">
    <location>
        <begin position="1"/>
        <end position="44"/>
    </location>
</feature>